<dbReference type="InterPro" id="IPR020578">
    <property type="entry name" value="Aminotrans_V_PyrdxlP_BS"/>
</dbReference>
<evidence type="ECO:0000256" key="6">
    <source>
        <dbReference type="ARBA" id="ARBA00022898"/>
    </source>
</evidence>
<comment type="caution">
    <text evidence="12">The sequence shown here is derived from an EMBL/GenBank/DDBJ whole genome shotgun (WGS) entry which is preliminary data.</text>
</comment>
<dbReference type="NCBIfam" id="NF002806">
    <property type="entry name" value="PRK02948.1"/>
    <property type="match status" value="1"/>
</dbReference>
<evidence type="ECO:0000259" key="11">
    <source>
        <dbReference type="Pfam" id="PF00266"/>
    </source>
</evidence>
<comment type="cofactor">
    <cofactor evidence="1 10">
        <name>pyridoxal 5'-phosphate</name>
        <dbReference type="ChEBI" id="CHEBI:597326"/>
    </cofactor>
</comment>
<dbReference type="EC" id="2.8.1.7" evidence="3"/>
<evidence type="ECO:0000256" key="9">
    <source>
        <dbReference type="ARBA" id="ARBA00050776"/>
    </source>
</evidence>
<dbReference type="PANTHER" id="PTHR11601">
    <property type="entry name" value="CYSTEINE DESULFURYLASE FAMILY MEMBER"/>
    <property type="match status" value="1"/>
</dbReference>
<gene>
    <name evidence="12" type="ORF">CVT63_05455</name>
</gene>
<name>A0A2N3G5A7_9ACTN</name>
<dbReference type="FunFam" id="3.40.640.10:FF:000084">
    <property type="entry name" value="IscS-like cysteine desulfurase"/>
    <property type="match status" value="1"/>
</dbReference>
<keyword evidence="4" id="KW-0808">Transferase</keyword>
<evidence type="ECO:0000256" key="10">
    <source>
        <dbReference type="RuleBase" id="RU004504"/>
    </source>
</evidence>
<evidence type="ECO:0000313" key="12">
    <source>
        <dbReference type="EMBL" id="PKQ27905.1"/>
    </source>
</evidence>
<dbReference type="InterPro" id="IPR016454">
    <property type="entry name" value="Cysteine_dSase"/>
</dbReference>
<dbReference type="SUPFAM" id="SSF53383">
    <property type="entry name" value="PLP-dependent transferases"/>
    <property type="match status" value="1"/>
</dbReference>
<dbReference type="Gene3D" id="3.40.640.10">
    <property type="entry name" value="Type I PLP-dependent aspartate aminotransferase-like (Major domain)"/>
    <property type="match status" value="1"/>
</dbReference>
<dbReference type="Gene3D" id="1.10.260.50">
    <property type="match status" value="1"/>
</dbReference>
<evidence type="ECO:0000256" key="8">
    <source>
        <dbReference type="ARBA" id="ARBA00023014"/>
    </source>
</evidence>
<accession>A0A2N3G5A7</accession>
<feature type="domain" description="Aminotransferase class V" evidence="11">
    <location>
        <begin position="4"/>
        <end position="366"/>
    </location>
</feature>
<dbReference type="PROSITE" id="PS00595">
    <property type="entry name" value="AA_TRANSFER_CLASS_5"/>
    <property type="match status" value="1"/>
</dbReference>
<evidence type="ECO:0000256" key="5">
    <source>
        <dbReference type="ARBA" id="ARBA00022723"/>
    </source>
</evidence>
<dbReference type="InterPro" id="IPR000192">
    <property type="entry name" value="Aminotrans_V_dom"/>
</dbReference>
<keyword evidence="8" id="KW-0411">Iron-sulfur</keyword>
<dbReference type="InterPro" id="IPR015421">
    <property type="entry name" value="PyrdxlP-dep_Trfase_major"/>
</dbReference>
<proteinExistence type="inferred from homology"/>
<dbReference type="InterPro" id="IPR015422">
    <property type="entry name" value="PyrdxlP-dep_Trfase_small"/>
</dbReference>
<dbReference type="Pfam" id="PF00266">
    <property type="entry name" value="Aminotran_5"/>
    <property type="match status" value="1"/>
</dbReference>
<dbReference type="GO" id="GO:0046872">
    <property type="term" value="F:metal ion binding"/>
    <property type="evidence" value="ECO:0007669"/>
    <property type="project" value="UniProtKB-KW"/>
</dbReference>
<keyword evidence="6" id="KW-0663">Pyridoxal phosphate</keyword>
<comment type="similarity">
    <text evidence="2">Belongs to the class-V pyridoxal-phosphate-dependent aminotransferase family. NifS/IscS subfamily.</text>
</comment>
<evidence type="ECO:0000256" key="4">
    <source>
        <dbReference type="ARBA" id="ARBA00022679"/>
    </source>
</evidence>
<dbReference type="EMBL" id="PHEX01000044">
    <property type="protein sequence ID" value="PKQ27905.1"/>
    <property type="molecule type" value="Genomic_DNA"/>
</dbReference>
<dbReference type="GO" id="GO:0051536">
    <property type="term" value="F:iron-sulfur cluster binding"/>
    <property type="evidence" value="ECO:0007669"/>
    <property type="project" value="UniProtKB-KW"/>
</dbReference>
<evidence type="ECO:0000256" key="1">
    <source>
        <dbReference type="ARBA" id="ARBA00001933"/>
    </source>
</evidence>
<evidence type="ECO:0000313" key="13">
    <source>
        <dbReference type="Proteomes" id="UP000233654"/>
    </source>
</evidence>
<dbReference type="PIRSF" id="PIRSF005572">
    <property type="entry name" value="NifS"/>
    <property type="match status" value="1"/>
</dbReference>
<organism evidence="12 13">
    <name type="scientific">Candidatus Anoxymicrobium japonicum</name>
    <dbReference type="NCBI Taxonomy" id="2013648"/>
    <lineage>
        <taxon>Bacteria</taxon>
        <taxon>Bacillati</taxon>
        <taxon>Actinomycetota</taxon>
        <taxon>Candidatus Geothermincolia</taxon>
        <taxon>Candidatus Geothermincolales</taxon>
        <taxon>Candidatus Anoxymicrobiaceae</taxon>
        <taxon>Candidatus Anoxymicrobium</taxon>
    </lineage>
</organism>
<keyword evidence="5" id="KW-0479">Metal-binding</keyword>
<protein>
    <recommendedName>
        <fullName evidence="3">cysteine desulfurase</fullName>
        <ecNumber evidence="3">2.8.1.7</ecNumber>
    </recommendedName>
</protein>
<comment type="catalytic activity">
    <reaction evidence="9">
        <text>(sulfur carrier)-H + L-cysteine = (sulfur carrier)-SH + L-alanine</text>
        <dbReference type="Rhea" id="RHEA:43892"/>
        <dbReference type="Rhea" id="RHEA-COMP:14737"/>
        <dbReference type="Rhea" id="RHEA-COMP:14739"/>
        <dbReference type="ChEBI" id="CHEBI:29917"/>
        <dbReference type="ChEBI" id="CHEBI:35235"/>
        <dbReference type="ChEBI" id="CHEBI:57972"/>
        <dbReference type="ChEBI" id="CHEBI:64428"/>
        <dbReference type="EC" id="2.8.1.7"/>
    </reaction>
</comment>
<dbReference type="Proteomes" id="UP000233654">
    <property type="component" value="Unassembled WGS sequence"/>
</dbReference>
<evidence type="ECO:0000256" key="3">
    <source>
        <dbReference type="ARBA" id="ARBA00012239"/>
    </source>
</evidence>
<dbReference type="InterPro" id="IPR015424">
    <property type="entry name" value="PyrdxlP-dep_Trfase"/>
</dbReference>
<dbReference type="Gene3D" id="3.90.1150.10">
    <property type="entry name" value="Aspartate Aminotransferase, domain 1"/>
    <property type="match status" value="1"/>
</dbReference>
<dbReference type="GO" id="GO:0031071">
    <property type="term" value="F:cysteine desulfurase activity"/>
    <property type="evidence" value="ECO:0007669"/>
    <property type="project" value="UniProtKB-EC"/>
</dbReference>
<keyword evidence="7" id="KW-0408">Iron</keyword>
<dbReference type="PANTHER" id="PTHR11601:SF34">
    <property type="entry name" value="CYSTEINE DESULFURASE"/>
    <property type="match status" value="1"/>
</dbReference>
<evidence type="ECO:0000256" key="7">
    <source>
        <dbReference type="ARBA" id="ARBA00023004"/>
    </source>
</evidence>
<reference evidence="12 13" key="1">
    <citation type="journal article" date="2017" name="ISME J.">
        <title>Potential for microbial H2 and metal transformations associated with novel bacteria and archaea in deep terrestrial subsurface sediments.</title>
        <authorList>
            <person name="Hernsdorf A.W."/>
            <person name="Amano Y."/>
            <person name="Miyakawa K."/>
            <person name="Ise K."/>
            <person name="Suzuki Y."/>
            <person name="Anantharaman K."/>
            <person name="Probst A."/>
            <person name="Burstein D."/>
            <person name="Thomas B.C."/>
            <person name="Banfield J.F."/>
        </authorList>
    </citation>
    <scope>NUCLEOTIDE SEQUENCE [LARGE SCALE GENOMIC DNA]</scope>
    <source>
        <strain evidence="12">HGW-Actinobacteria-3</strain>
    </source>
</reference>
<evidence type="ECO:0000256" key="2">
    <source>
        <dbReference type="ARBA" id="ARBA00006490"/>
    </source>
</evidence>
<sequence>MDSIYLDNAATTKVRHEVREAFFEALERTFGNASSVHSAGQEAKKLLEESRERAASCIGAPAGDLIFTSGGTESDNFAVMGAGRVCRDKGAHIITSGIEHPAVLNACEALETEGFEVSYVPADSECIVDPERVREAMRPETVLVSVMLANNETGAIEPISEISAIAHEAGALFHTDAIQAAGKIPVNVDDLGVDLLSLSGHKIYGPKGVGALYVRSGTKLLPLLKGGHHEKSLRPGTENVPGIAAFATALELAVGELPGSAERLRALKEILASGICASIPAVRRNGSEEKSLPNILNMSFEGVDGESILLNLDLMGIAVSTGSACASGTIGPSHVLLAMGIAPRVAQSSVRFSFGRDNTEAEVKRVLELLPEVVARLRDLSTATVDK</sequence>
<dbReference type="AlphaFoldDB" id="A0A2N3G5A7"/>